<accession>A0A4R7I3V5</accession>
<reference evidence="2 3" key="1">
    <citation type="submission" date="2019-03" db="EMBL/GenBank/DDBJ databases">
        <title>Sequencing the genomes of 1000 actinobacteria strains.</title>
        <authorList>
            <person name="Klenk H.-P."/>
        </authorList>
    </citation>
    <scope>NUCLEOTIDE SEQUENCE [LARGE SCALE GENOMIC DNA]</scope>
    <source>
        <strain evidence="2 3">DSM 18936</strain>
    </source>
</reference>
<keyword evidence="1" id="KW-0472">Membrane</keyword>
<evidence type="ECO:0000256" key="1">
    <source>
        <dbReference type="SAM" id="Phobius"/>
    </source>
</evidence>
<dbReference type="RefSeq" id="WP_133870564.1">
    <property type="nucleotide sequence ID" value="NZ_SOAU01000001.1"/>
</dbReference>
<dbReference type="AlphaFoldDB" id="A0A4R7I3V5"/>
<sequence length="154" mass="16254">MGQDVTILVSARALGLGAGGVLFFTLCAVGAAIGVFVPIGEPNGLRLGTAGFVVGGVLAMCTVLWLGRIVLTALIRRRDGLVRVTHDAVEVLTPRGRQVVPIGSVTAIGLTGKHRALTIELRDGRRIQPVLRPEGGEWEQYVPALAKRIGVSER</sequence>
<name>A0A4R7I3V5_9ACTN</name>
<dbReference type="Proteomes" id="UP000294558">
    <property type="component" value="Unassembled WGS sequence"/>
</dbReference>
<gene>
    <name evidence="2" type="ORF">BDK89_3956</name>
</gene>
<evidence type="ECO:0000313" key="2">
    <source>
        <dbReference type="EMBL" id="TDT18337.1"/>
    </source>
</evidence>
<protein>
    <submittedName>
        <fullName evidence="2">Uncharacterized protein</fullName>
    </submittedName>
</protein>
<dbReference type="EMBL" id="SOAU01000001">
    <property type="protein sequence ID" value="TDT18337.1"/>
    <property type="molecule type" value="Genomic_DNA"/>
</dbReference>
<keyword evidence="1" id="KW-0812">Transmembrane</keyword>
<feature type="transmembrane region" description="Helical" evidence="1">
    <location>
        <begin position="49"/>
        <end position="71"/>
    </location>
</feature>
<keyword evidence="1" id="KW-1133">Transmembrane helix</keyword>
<feature type="transmembrane region" description="Helical" evidence="1">
    <location>
        <begin position="12"/>
        <end position="37"/>
    </location>
</feature>
<proteinExistence type="predicted"/>
<comment type="caution">
    <text evidence="2">The sequence shown here is derived from an EMBL/GenBank/DDBJ whole genome shotgun (WGS) entry which is preliminary data.</text>
</comment>
<organism evidence="2 3">
    <name type="scientific">Ilumatobacter fluminis</name>
    <dbReference type="NCBI Taxonomy" id="467091"/>
    <lineage>
        <taxon>Bacteria</taxon>
        <taxon>Bacillati</taxon>
        <taxon>Actinomycetota</taxon>
        <taxon>Acidimicrobiia</taxon>
        <taxon>Acidimicrobiales</taxon>
        <taxon>Ilumatobacteraceae</taxon>
        <taxon>Ilumatobacter</taxon>
    </lineage>
</organism>
<keyword evidence="3" id="KW-1185">Reference proteome</keyword>
<evidence type="ECO:0000313" key="3">
    <source>
        <dbReference type="Proteomes" id="UP000294558"/>
    </source>
</evidence>